<keyword evidence="3" id="KW-1185">Reference proteome</keyword>
<evidence type="ECO:0000313" key="2">
    <source>
        <dbReference type="EMBL" id="KAK1928037.1"/>
    </source>
</evidence>
<dbReference type="AlphaFoldDB" id="A0AAD9FXD8"/>
<comment type="caution">
    <text evidence="2">The sequence shown here is derived from an EMBL/GenBank/DDBJ whole genome shotgun (WGS) entry which is preliminary data.</text>
</comment>
<reference evidence="2" key="1">
    <citation type="submission" date="2023-02" db="EMBL/GenBank/DDBJ databases">
        <title>Identification and recombinant expression of a fungal hydrolase from Papiliotrema laurentii that hydrolyzes apple cutin and clears colloidal polyester polyurethane.</title>
        <authorList>
            <consortium name="DOE Joint Genome Institute"/>
            <person name="Roman V.A."/>
            <person name="Bojanowski C."/>
            <person name="Crable B.R."/>
            <person name="Wagner D.N."/>
            <person name="Hung C.S."/>
            <person name="Nadeau L.J."/>
            <person name="Schratz L."/>
            <person name="Haridas S."/>
            <person name="Pangilinan J."/>
            <person name="Lipzen A."/>
            <person name="Na H."/>
            <person name="Yan M."/>
            <person name="Ng V."/>
            <person name="Grigoriev I.V."/>
            <person name="Spatafora J.W."/>
            <person name="Barlow D."/>
            <person name="Biffinger J."/>
            <person name="Kelley-Loughnane N."/>
            <person name="Varaljay V.A."/>
            <person name="Crookes-Goodson W.J."/>
        </authorList>
    </citation>
    <scope>NUCLEOTIDE SEQUENCE</scope>
    <source>
        <strain evidence="2">5307AH</strain>
    </source>
</reference>
<gene>
    <name evidence="2" type="ORF">DB88DRAFT_516886</name>
</gene>
<dbReference type="EMBL" id="JAODAN010000001">
    <property type="protein sequence ID" value="KAK1928037.1"/>
    <property type="molecule type" value="Genomic_DNA"/>
</dbReference>
<feature type="compositionally biased region" description="Polar residues" evidence="1">
    <location>
        <begin position="457"/>
        <end position="467"/>
    </location>
</feature>
<evidence type="ECO:0000313" key="3">
    <source>
        <dbReference type="Proteomes" id="UP001182556"/>
    </source>
</evidence>
<accession>A0AAD9FXD8</accession>
<evidence type="ECO:0000256" key="1">
    <source>
        <dbReference type="SAM" id="MobiDB-lite"/>
    </source>
</evidence>
<organism evidence="2 3">
    <name type="scientific">Papiliotrema laurentii</name>
    <name type="common">Cryptococcus laurentii</name>
    <dbReference type="NCBI Taxonomy" id="5418"/>
    <lineage>
        <taxon>Eukaryota</taxon>
        <taxon>Fungi</taxon>
        <taxon>Dikarya</taxon>
        <taxon>Basidiomycota</taxon>
        <taxon>Agaricomycotina</taxon>
        <taxon>Tremellomycetes</taxon>
        <taxon>Tremellales</taxon>
        <taxon>Rhynchogastremaceae</taxon>
        <taxon>Papiliotrema</taxon>
    </lineage>
</organism>
<dbReference type="Proteomes" id="UP001182556">
    <property type="component" value="Unassembled WGS sequence"/>
</dbReference>
<name>A0AAD9FXD8_PAPLA</name>
<feature type="region of interest" description="Disordered" evidence="1">
    <location>
        <begin position="443"/>
        <end position="467"/>
    </location>
</feature>
<sequence>MSSKPDSRLRFVTDGSHLRKLVSVWLSTVPVLETCAAKASQEPAEDAGVCDSSIPHVATICTPQEFLARTYDLQEHLAEDKANTDGSRTAFLLDPSRSWIFWQLVHGANERTWVKCHSLLPPSSSHARGQKAQEGGDDIQAVWRWAGVSAEVNRDTKNRDLFCRAVAPDTIEDGKRVRTNVERVLETQEMQDEVKSAFVLATSSLFASGKKGSGTKEWFPLAEKMYKDLQQAAGRRTLLGKWVDCLTGNIAWEYGSQAEWVEHLTSRSFDNPFVENPEFDDCLKSLGTADDIHTWASEHPSIVFSVSSKPDQDRLRVLNVVGWGEHLGKCFAGKSSRSFRPHEDAPLEPLLETVVDGHCFSPETSVGGRCGLTVEGVRVLRNALDSLPDWDRMIGCPQRESSEAKLDSLSWVYGTEEDWKNWVKRRNLKARWAFPKAPNFETLVSDHGTQGGGVDPGSQTKRSPQYTWSRRQHDVIFIIRESGEQQGSGPPTRQIFDVPPKAWKRGKAWEYELHGGRYWERELYESR</sequence>
<protein>
    <submittedName>
        <fullName evidence="2">Uncharacterized protein</fullName>
    </submittedName>
</protein>
<proteinExistence type="predicted"/>